<dbReference type="InterPro" id="IPR036291">
    <property type="entry name" value="NAD(P)-bd_dom_sf"/>
</dbReference>
<reference evidence="4 5" key="1">
    <citation type="submission" date="2019-11" db="EMBL/GenBank/DDBJ databases">
        <title>Implementation of targeted gown and glove precautions to prevent Staphylococcus aureus acquisition in community-based nursing homes.</title>
        <authorList>
            <person name="Stine O.C."/>
        </authorList>
    </citation>
    <scope>NUCLEOTIDE SEQUENCE [LARGE SCALE GENOMIC DNA]</scope>
    <source>
        <strain evidence="4 5">S_4031.LGMP.AI</strain>
    </source>
</reference>
<dbReference type="SUPFAM" id="SSF51735">
    <property type="entry name" value="NAD(P)-binding Rossmann-fold domains"/>
    <property type="match status" value="1"/>
</dbReference>
<comment type="caution">
    <text evidence="4">The sequence shown here is derived from an EMBL/GenBank/DDBJ whole genome shotgun (WGS) entry which is preliminary data.</text>
</comment>
<dbReference type="PANTHER" id="PTHR42748">
    <property type="entry name" value="NITROGEN METABOLITE REPRESSION PROTEIN NMRA FAMILY MEMBER"/>
    <property type="match status" value="1"/>
</dbReference>
<dbReference type="Gene3D" id="3.40.50.720">
    <property type="entry name" value="NAD(P)-binding Rossmann-like Domain"/>
    <property type="match status" value="1"/>
</dbReference>
<comment type="similarity">
    <text evidence="1">Belongs to the NmrA-type oxidoreductase family.</text>
</comment>
<dbReference type="InterPro" id="IPR051164">
    <property type="entry name" value="NmrA-like_oxidored"/>
</dbReference>
<dbReference type="PANTHER" id="PTHR42748:SF7">
    <property type="entry name" value="NMRA LIKE REDOX SENSOR 1-RELATED"/>
    <property type="match status" value="1"/>
</dbReference>
<evidence type="ECO:0000256" key="1">
    <source>
        <dbReference type="ARBA" id="ARBA00006328"/>
    </source>
</evidence>
<sequence length="215" mass="24294">VSLQSAMKGKYGLYSIQPIVKDDVSEELRQGMKIIEIAEQENIQHIVYSTAGGVNRNRTGPHFEVLAKIENRLIESNINATIIKPSFFMDNFLRIAKVEDERITLPEFINPNIKFTMISSIDIAKIASYIFAHPQSFTHQSIEIGSDEVTLSEAATIFSEVTGKSTVIEGEFVSGVAEKQWLEEKGYEVDFELMAEINPTRLSLSDWLKVQDYNK</sequence>
<dbReference type="EMBL" id="WPRH01000636">
    <property type="protein sequence ID" value="MVI56612.1"/>
    <property type="molecule type" value="Genomic_DNA"/>
</dbReference>
<organism evidence="4 5">
    <name type="scientific">Staphylococcus aureus</name>
    <dbReference type="NCBI Taxonomy" id="1280"/>
    <lineage>
        <taxon>Bacteria</taxon>
        <taxon>Bacillati</taxon>
        <taxon>Bacillota</taxon>
        <taxon>Bacilli</taxon>
        <taxon>Bacillales</taxon>
        <taxon>Staphylococcaceae</taxon>
        <taxon>Staphylococcus</taxon>
    </lineage>
</organism>
<evidence type="ECO:0000313" key="5">
    <source>
        <dbReference type="Proteomes" id="UP000433366"/>
    </source>
</evidence>
<name>A0A6B0BE77_STAAU</name>
<protein>
    <submittedName>
        <fullName evidence="4">NmrA/HSCARG family protein</fullName>
    </submittedName>
</protein>
<dbReference type="Proteomes" id="UP000433366">
    <property type="component" value="Unassembled WGS sequence"/>
</dbReference>
<feature type="non-terminal residue" evidence="4">
    <location>
        <position position="1"/>
    </location>
</feature>
<dbReference type="CDD" id="cd05251">
    <property type="entry name" value="NmrA_like_SDR_a"/>
    <property type="match status" value="1"/>
</dbReference>
<dbReference type="InterPro" id="IPR008030">
    <property type="entry name" value="NmrA-like"/>
</dbReference>
<evidence type="ECO:0000313" key="4">
    <source>
        <dbReference type="EMBL" id="MVI56612.1"/>
    </source>
</evidence>
<gene>
    <name evidence="4" type="ORF">GO793_12195</name>
</gene>
<dbReference type="Pfam" id="PF05368">
    <property type="entry name" value="NmrA"/>
    <property type="match status" value="1"/>
</dbReference>
<keyword evidence="2" id="KW-0521">NADP</keyword>
<feature type="domain" description="NmrA-like" evidence="3">
    <location>
        <begin position="2"/>
        <end position="177"/>
    </location>
</feature>
<evidence type="ECO:0000256" key="2">
    <source>
        <dbReference type="ARBA" id="ARBA00022857"/>
    </source>
</evidence>
<evidence type="ECO:0000259" key="3">
    <source>
        <dbReference type="Pfam" id="PF05368"/>
    </source>
</evidence>
<accession>A0A6B0BE77</accession>
<proteinExistence type="inferred from homology"/>
<dbReference type="AlphaFoldDB" id="A0A6B0BE77"/>